<dbReference type="InterPro" id="IPR042100">
    <property type="entry name" value="Bug_dom1"/>
</dbReference>
<dbReference type="EMBL" id="JAHCDA010000001">
    <property type="protein sequence ID" value="MBS7809383.1"/>
    <property type="molecule type" value="Genomic_DNA"/>
</dbReference>
<comment type="caution">
    <text evidence="3">The sequence shown here is derived from an EMBL/GenBank/DDBJ whole genome shotgun (WGS) entry which is preliminary data.</text>
</comment>
<dbReference type="InterPro" id="IPR005064">
    <property type="entry name" value="BUG"/>
</dbReference>
<dbReference type="Gene3D" id="3.40.190.10">
    <property type="entry name" value="Periplasmic binding protein-like II"/>
    <property type="match status" value="1"/>
</dbReference>
<dbReference type="Proteomes" id="UP000766336">
    <property type="component" value="Unassembled WGS sequence"/>
</dbReference>
<accession>A0ABS5Q7F0</accession>
<dbReference type="Pfam" id="PF03401">
    <property type="entry name" value="TctC"/>
    <property type="match status" value="1"/>
</dbReference>
<keyword evidence="2" id="KW-0732">Signal</keyword>
<evidence type="ECO:0000256" key="2">
    <source>
        <dbReference type="SAM" id="SignalP"/>
    </source>
</evidence>
<evidence type="ECO:0000313" key="4">
    <source>
        <dbReference type="Proteomes" id="UP000766336"/>
    </source>
</evidence>
<protein>
    <submittedName>
        <fullName evidence="3">Tripartite tricarboxylate transporter substrate binding protein</fullName>
    </submittedName>
</protein>
<sequence>MPNFSRRAVALGAAALPFAASAQPAAWPTRPVRTVVAFAAGGPADLVARIVASSLERQFGQPFPVDNRAGAGGQIGTDFVAKAPGDGYTLLVTSSAAHGVGPGLYPNQPYDAVRDFTHIGLIGVGPMAFLVNAQSPYRTLAEFVAAAKARGTPMTFGSGGTGGLGHLSGELAYRRMGIEMTHVPYRGSAPAQADLVARNIDVIVDNLAGHAALIRSGTLRVLAIFAAARNPSFPEVPTFPEEGFPDLVASAWFGLCAGAGLPPALVTRLNAALGEMARTPEVQQRFETLGLRADSSMTPAEYAAFVASEVARWREVIRIAGVRMD</sequence>
<proteinExistence type="inferred from homology"/>
<dbReference type="PIRSF" id="PIRSF017082">
    <property type="entry name" value="YflP"/>
    <property type="match status" value="1"/>
</dbReference>
<dbReference type="SUPFAM" id="SSF53850">
    <property type="entry name" value="Periplasmic binding protein-like II"/>
    <property type="match status" value="1"/>
</dbReference>
<gene>
    <name evidence="3" type="ORF">KHU32_00445</name>
</gene>
<name>A0ABS5Q7F0_9PROT</name>
<keyword evidence="4" id="KW-1185">Reference proteome</keyword>
<feature type="chain" id="PRO_5047527097" evidence="2">
    <location>
        <begin position="23"/>
        <end position="325"/>
    </location>
</feature>
<dbReference type="RefSeq" id="WP_213668091.1">
    <property type="nucleotide sequence ID" value="NZ_JAHCDA010000001.1"/>
</dbReference>
<organism evidence="3 4">
    <name type="scientific">Roseococcus pinisoli</name>
    <dbReference type="NCBI Taxonomy" id="2835040"/>
    <lineage>
        <taxon>Bacteria</taxon>
        <taxon>Pseudomonadati</taxon>
        <taxon>Pseudomonadota</taxon>
        <taxon>Alphaproteobacteria</taxon>
        <taxon>Acetobacterales</taxon>
        <taxon>Roseomonadaceae</taxon>
        <taxon>Roseococcus</taxon>
    </lineage>
</organism>
<dbReference type="PANTHER" id="PTHR42928:SF5">
    <property type="entry name" value="BLR1237 PROTEIN"/>
    <property type="match status" value="1"/>
</dbReference>
<dbReference type="Gene3D" id="3.40.190.150">
    <property type="entry name" value="Bordetella uptake gene, domain 1"/>
    <property type="match status" value="1"/>
</dbReference>
<evidence type="ECO:0000256" key="1">
    <source>
        <dbReference type="ARBA" id="ARBA00006987"/>
    </source>
</evidence>
<comment type="similarity">
    <text evidence="1">Belongs to the UPF0065 (bug) family.</text>
</comment>
<dbReference type="CDD" id="cd07012">
    <property type="entry name" value="PBP2_Bug_TTT"/>
    <property type="match status" value="1"/>
</dbReference>
<dbReference type="PANTHER" id="PTHR42928">
    <property type="entry name" value="TRICARBOXYLATE-BINDING PROTEIN"/>
    <property type="match status" value="1"/>
</dbReference>
<reference evidence="3 4" key="1">
    <citation type="submission" date="2021-05" db="EMBL/GenBank/DDBJ databases">
        <title>Roseococcus sp. XZZS9, whole genome shotgun sequencing project.</title>
        <authorList>
            <person name="Zhao G."/>
            <person name="Shen L."/>
        </authorList>
    </citation>
    <scope>NUCLEOTIDE SEQUENCE [LARGE SCALE GENOMIC DNA]</scope>
    <source>
        <strain evidence="3 4">XZZS9</strain>
    </source>
</reference>
<feature type="signal peptide" evidence="2">
    <location>
        <begin position="1"/>
        <end position="22"/>
    </location>
</feature>
<evidence type="ECO:0000313" key="3">
    <source>
        <dbReference type="EMBL" id="MBS7809383.1"/>
    </source>
</evidence>